<evidence type="ECO:0000313" key="2">
    <source>
        <dbReference type="Proteomes" id="UP001060215"/>
    </source>
</evidence>
<proteinExistence type="predicted"/>
<accession>A0ACC0GFJ9</accession>
<dbReference type="EMBL" id="CM045765">
    <property type="protein sequence ID" value="KAI7999308.1"/>
    <property type="molecule type" value="Genomic_DNA"/>
</dbReference>
<comment type="caution">
    <text evidence="1">The sequence shown here is derived from an EMBL/GenBank/DDBJ whole genome shotgun (WGS) entry which is preliminary data.</text>
</comment>
<sequence length="177" mass="20223">MPSSPRQILEHFRFLNLNSSAQASPPECIPKHDSEQPLYQQDRIQSSELQPTPAQTAQIHFKPFHPQHQINFSHTNQSSEAAQTFIQPDQLQPHKPESNTNQSSIKQSLQQPKHYQTKTTKTEQKTIAKSSKTLPMQQPQPYQCINKIPNQLYLYISQHYPSQNPATPSINLCIATT</sequence>
<keyword evidence="2" id="KW-1185">Reference proteome</keyword>
<evidence type="ECO:0000313" key="1">
    <source>
        <dbReference type="EMBL" id="KAI7999308.1"/>
    </source>
</evidence>
<organism evidence="1 2">
    <name type="scientific">Camellia lanceoleosa</name>
    <dbReference type="NCBI Taxonomy" id="1840588"/>
    <lineage>
        <taxon>Eukaryota</taxon>
        <taxon>Viridiplantae</taxon>
        <taxon>Streptophyta</taxon>
        <taxon>Embryophyta</taxon>
        <taxon>Tracheophyta</taxon>
        <taxon>Spermatophyta</taxon>
        <taxon>Magnoliopsida</taxon>
        <taxon>eudicotyledons</taxon>
        <taxon>Gunneridae</taxon>
        <taxon>Pentapetalae</taxon>
        <taxon>asterids</taxon>
        <taxon>Ericales</taxon>
        <taxon>Theaceae</taxon>
        <taxon>Camellia</taxon>
    </lineage>
</organism>
<reference evidence="1 2" key="1">
    <citation type="journal article" date="2022" name="Plant J.">
        <title>Chromosome-level genome of Camellia lanceoleosa provides a valuable resource for understanding genome evolution and self-incompatibility.</title>
        <authorList>
            <person name="Gong W."/>
            <person name="Xiao S."/>
            <person name="Wang L."/>
            <person name="Liao Z."/>
            <person name="Chang Y."/>
            <person name="Mo W."/>
            <person name="Hu G."/>
            <person name="Li W."/>
            <person name="Zhao G."/>
            <person name="Zhu H."/>
            <person name="Hu X."/>
            <person name="Ji K."/>
            <person name="Xiang X."/>
            <person name="Song Q."/>
            <person name="Yuan D."/>
            <person name="Jin S."/>
            <person name="Zhang L."/>
        </authorList>
    </citation>
    <scope>NUCLEOTIDE SEQUENCE [LARGE SCALE GENOMIC DNA]</scope>
    <source>
        <strain evidence="1">SQ_2022a</strain>
    </source>
</reference>
<protein>
    <submittedName>
        <fullName evidence="1">Uncharacterized protein</fullName>
    </submittedName>
</protein>
<gene>
    <name evidence="1" type="ORF">LOK49_LG09G00884</name>
</gene>
<name>A0ACC0GFJ9_9ERIC</name>
<dbReference type="Proteomes" id="UP001060215">
    <property type="component" value="Chromosome 8"/>
</dbReference>